<keyword evidence="6 7" id="KW-0472">Membrane</keyword>
<comment type="similarity">
    <text evidence="2">Belongs to the DoxX family.</text>
</comment>
<evidence type="ECO:0000256" key="7">
    <source>
        <dbReference type="SAM" id="Phobius"/>
    </source>
</evidence>
<dbReference type="Pfam" id="PF07681">
    <property type="entry name" value="DoxX"/>
    <property type="match status" value="1"/>
</dbReference>
<evidence type="ECO:0000256" key="6">
    <source>
        <dbReference type="ARBA" id="ARBA00023136"/>
    </source>
</evidence>
<proteinExistence type="inferred from homology"/>
<evidence type="ECO:0000256" key="4">
    <source>
        <dbReference type="ARBA" id="ARBA00022692"/>
    </source>
</evidence>
<evidence type="ECO:0000313" key="8">
    <source>
        <dbReference type="EMBL" id="KXU36227.1"/>
    </source>
</evidence>
<feature type="transmembrane region" description="Helical" evidence="7">
    <location>
        <begin position="114"/>
        <end position="135"/>
    </location>
</feature>
<reference evidence="8 9" key="1">
    <citation type="submission" date="2016-02" db="EMBL/GenBank/DDBJ databases">
        <authorList>
            <person name="Wen L."/>
            <person name="He K."/>
            <person name="Yang H."/>
        </authorList>
    </citation>
    <scope>NUCLEOTIDE SEQUENCE [LARGE SCALE GENOMIC DNA]</scope>
    <source>
        <strain evidence="8 9">CV41</strain>
    </source>
</reference>
<dbReference type="STRING" id="1548208.AXK12_03560"/>
<dbReference type="EMBL" id="LSZP01000028">
    <property type="protein sequence ID" value="KXU36227.1"/>
    <property type="molecule type" value="Genomic_DNA"/>
</dbReference>
<dbReference type="AlphaFoldDB" id="A0A139SNR1"/>
<feature type="transmembrane region" description="Helical" evidence="7">
    <location>
        <begin position="85"/>
        <end position="102"/>
    </location>
</feature>
<keyword evidence="9" id="KW-1185">Reference proteome</keyword>
<evidence type="ECO:0000256" key="3">
    <source>
        <dbReference type="ARBA" id="ARBA00022475"/>
    </source>
</evidence>
<keyword evidence="5 7" id="KW-1133">Transmembrane helix</keyword>
<gene>
    <name evidence="8" type="ORF">AXK12_03560</name>
</gene>
<evidence type="ECO:0000256" key="5">
    <source>
        <dbReference type="ARBA" id="ARBA00022989"/>
    </source>
</evidence>
<dbReference type="Proteomes" id="UP000071392">
    <property type="component" value="Unassembled WGS sequence"/>
</dbReference>
<keyword evidence="4 7" id="KW-0812">Transmembrane</keyword>
<dbReference type="InterPro" id="IPR051907">
    <property type="entry name" value="DoxX-like_oxidoreductase"/>
</dbReference>
<accession>A0A139SNR1</accession>
<dbReference type="PANTHER" id="PTHR33452:SF1">
    <property type="entry name" value="INNER MEMBRANE PROTEIN YPHA-RELATED"/>
    <property type="match status" value="1"/>
</dbReference>
<evidence type="ECO:0008006" key="10">
    <source>
        <dbReference type="Google" id="ProtNLM"/>
    </source>
</evidence>
<evidence type="ECO:0000313" key="9">
    <source>
        <dbReference type="Proteomes" id="UP000071392"/>
    </source>
</evidence>
<dbReference type="OrthoDB" id="196540at2"/>
<dbReference type="InterPro" id="IPR032808">
    <property type="entry name" value="DoxX"/>
</dbReference>
<sequence length="139" mass="14680">MKFLNLKFIPQSADLALLIVRVLAGFTLIYAHGWKKLAHFNDTVAQWTQWGLNPIGVGPTASVALSGFAEVVCAALLILGLKARFAALVIGINLTVAFVAVHKAALTGDNNGELAFMYLLAAVLVLFAGPGKFSVDGRG</sequence>
<name>A0A139SNR1_9BACT</name>
<evidence type="ECO:0000256" key="2">
    <source>
        <dbReference type="ARBA" id="ARBA00006679"/>
    </source>
</evidence>
<dbReference type="PANTHER" id="PTHR33452">
    <property type="entry name" value="OXIDOREDUCTASE CATD-RELATED"/>
    <property type="match status" value="1"/>
</dbReference>
<feature type="transmembrane region" description="Helical" evidence="7">
    <location>
        <begin position="55"/>
        <end position="78"/>
    </location>
</feature>
<keyword evidence="3" id="KW-1003">Cell membrane</keyword>
<comment type="subcellular location">
    <subcellularLocation>
        <location evidence="1">Cell membrane</location>
        <topology evidence="1">Multi-pass membrane protein</topology>
    </subcellularLocation>
</comment>
<organism evidence="8 9">
    <name type="scientific">Cephaloticoccus capnophilus</name>
    <dbReference type="NCBI Taxonomy" id="1548208"/>
    <lineage>
        <taxon>Bacteria</taxon>
        <taxon>Pseudomonadati</taxon>
        <taxon>Verrucomicrobiota</taxon>
        <taxon>Opitutia</taxon>
        <taxon>Opitutales</taxon>
        <taxon>Opitutaceae</taxon>
        <taxon>Cephaloticoccus</taxon>
    </lineage>
</organism>
<comment type="caution">
    <text evidence="8">The sequence shown here is derived from an EMBL/GenBank/DDBJ whole genome shotgun (WGS) entry which is preliminary data.</text>
</comment>
<dbReference type="RefSeq" id="WP_068711310.1">
    <property type="nucleotide sequence ID" value="NZ_LSZP01000028.1"/>
</dbReference>
<dbReference type="GO" id="GO:0005886">
    <property type="term" value="C:plasma membrane"/>
    <property type="evidence" value="ECO:0007669"/>
    <property type="project" value="UniProtKB-SubCell"/>
</dbReference>
<protein>
    <recommendedName>
        <fullName evidence="10">DoxX family protein</fullName>
    </recommendedName>
</protein>
<evidence type="ECO:0000256" key="1">
    <source>
        <dbReference type="ARBA" id="ARBA00004651"/>
    </source>
</evidence>